<accession>A0A1I7B4Y5</accession>
<name>A0A1I7B4Y5_9RHOB</name>
<feature type="transmembrane region" description="Helical" evidence="1">
    <location>
        <begin position="35"/>
        <end position="61"/>
    </location>
</feature>
<evidence type="ECO:0008006" key="4">
    <source>
        <dbReference type="Google" id="ProtNLM"/>
    </source>
</evidence>
<evidence type="ECO:0000313" key="3">
    <source>
        <dbReference type="Proteomes" id="UP000182466"/>
    </source>
</evidence>
<organism evidence="2 3">
    <name type="scientific">Sedimentitalea nanhaiensis</name>
    <dbReference type="NCBI Taxonomy" id="999627"/>
    <lineage>
        <taxon>Bacteria</taxon>
        <taxon>Pseudomonadati</taxon>
        <taxon>Pseudomonadota</taxon>
        <taxon>Alphaproteobacteria</taxon>
        <taxon>Rhodobacterales</taxon>
        <taxon>Paracoccaceae</taxon>
        <taxon>Sedimentitalea</taxon>
    </lineage>
</organism>
<dbReference type="InterPro" id="IPR018919">
    <property type="entry name" value="DUF2484"/>
</dbReference>
<reference evidence="2 3" key="1">
    <citation type="submission" date="2016-10" db="EMBL/GenBank/DDBJ databases">
        <authorList>
            <person name="de Groot N.N."/>
        </authorList>
    </citation>
    <scope>NUCLEOTIDE SEQUENCE [LARGE SCALE GENOMIC DNA]</scope>
    <source>
        <strain evidence="2 3">CGMCC 1.10959</strain>
    </source>
</reference>
<evidence type="ECO:0000256" key="1">
    <source>
        <dbReference type="SAM" id="Phobius"/>
    </source>
</evidence>
<proteinExistence type="predicted"/>
<dbReference type="RefSeq" id="WP_027263599.1">
    <property type="nucleotide sequence ID" value="NZ_FPAW01000008.1"/>
</dbReference>
<dbReference type="EMBL" id="FPAW01000008">
    <property type="protein sequence ID" value="SFT82211.1"/>
    <property type="molecule type" value="Genomic_DNA"/>
</dbReference>
<protein>
    <recommendedName>
        <fullName evidence="4">UDP-N-acetylmuramate--alanine ligase</fullName>
    </recommendedName>
</protein>
<keyword evidence="1" id="KW-1133">Transmembrane helix</keyword>
<sequence>MSLSITLAALWAVAATTVALLPMQRQYLPGGALLLIAPGLIVFLGVQHGWIAATAGLLGLASMFRTPLRYYGSIWRARVLTKEPK</sequence>
<gene>
    <name evidence="2" type="ORF">SAMN05216236_108144</name>
</gene>
<dbReference type="OrthoDB" id="7869914at2"/>
<evidence type="ECO:0000313" key="2">
    <source>
        <dbReference type="EMBL" id="SFT82211.1"/>
    </source>
</evidence>
<dbReference type="eggNOG" id="ENOG50335UH">
    <property type="taxonomic scope" value="Bacteria"/>
</dbReference>
<keyword evidence="1" id="KW-0812">Transmembrane</keyword>
<keyword evidence="1" id="KW-0472">Membrane</keyword>
<dbReference type="Pfam" id="PF10658">
    <property type="entry name" value="DUF2484"/>
    <property type="match status" value="1"/>
</dbReference>
<dbReference type="AlphaFoldDB" id="A0A1I7B4Y5"/>
<keyword evidence="3" id="KW-1185">Reference proteome</keyword>
<dbReference type="Proteomes" id="UP000182466">
    <property type="component" value="Unassembled WGS sequence"/>
</dbReference>
<dbReference type="STRING" id="999627.SAMN05216236_108144"/>